<feature type="compositionally biased region" description="Polar residues" evidence="1">
    <location>
        <begin position="393"/>
        <end position="409"/>
    </location>
</feature>
<reference evidence="5" key="1">
    <citation type="submission" date="2015-10" db="EMBL/GenBank/DDBJ databases">
        <authorList>
            <person name="Regsiter A."/>
            <person name="william w."/>
        </authorList>
    </citation>
    <scope>NUCLEOTIDE SEQUENCE</scope>
    <source>
        <strain evidence="5">Montdore</strain>
    </source>
</reference>
<feature type="non-terminal residue" evidence="5">
    <location>
        <position position="1"/>
    </location>
</feature>
<feature type="compositionally biased region" description="Low complexity" evidence="1">
    <location>
        <begin position="15"/>
        <end position="28"/>
    </location>
</feature>
<keyword evidence="6" id="KW-1185">Reference proteome</keyword>
<feature type="region of interest" description="Disordered" evidence="1">
    <location>
        <begin position="1"/>
        <end position="274"/>
    </location>
</feature>
<dbReference type="Pfam" id="PF24344">
    <property type="entry name" value="PH_23"/>
    <property type="match status" value="1"/>
</dbReference>
<feature type="compositionally biased region" description="Polar residues" evidence="1">
    <location>
        <begin position="1256"/>
        <end position="1268"/>
    </location>
</feature>
<feature type="compositionally biased region" description="Acidic residues" evidence="1">
    <location>
        <begin position="1312"/>
        <end position="1321"/>
    </location>
</feature>
<feature type="compositionally biased region" description="Low complexity" evidence="1">
    <location>
        <begin position="1611"/>
        <end position="1632"/>
    </location>
</feature>
<feature type="region of interest" description="Disordered" evidence="1">
    <location>
        <begin position="1452"/>
        <end position="1472"/>
    </location>
</feature>
<accession>A0A292PQ63</accession>
<evidence type="ECO:0000259" key="4">
    <source>
        <dbReference type="Pfam" id="PF24345"/>
    </source>
</evidence>
<feature type="compositionally biased region" description="Low complexity" evidence="1">
    <location>
        <begin position="181"/>
        <end position="192"/>
    </location>
</feature>
<evidence type="ECO:0000259" key="3">
    <source>
        <dbReference type="Pfam" id="PF24344"/>
    </source>
</evidence>
<feature type="compositionally biased region" description="Polar residues" evidence="1">
    <location>
        <begin position="524"/>
        <end position="534"/>
    </location>
</feature>
<feature type="compositionally biased region" description="Basic and acidic residues" evidence="1">
    <location>
        <begin position="153"/>
        <end position="169"/>
    </location>
</feature>
<evidence type="ECO:0000259" key="2">
    <source>
        <dbReference type="Pfam" id="PF24340"/>
    </source>
</evidence>
<sequence length="1772" mass="192391">MERYLSLVSARPTEPESGSETESMSTTESDPESEKELQPPTKSLFPLETDPAPITPTRSKSKRIDRPMTPEDPLLELLGRRGAKRGTSPQRIKPERRSMWEKLASGGETSPLPYKATTPSPDPAKRRGSRKAMRDDSGSPVSLPSPAPVEGEQPPKEEVRLPPEIPERPRRTKVKARRTTLAVPVEELVVEAGKSFASAPATPVSSMEGSPPKRRNTKNKRLSAQDDGQAKEVETQTDTPLSEPLSFKQAELSVDPTPRKKKSDISTGTFGPKLASATSSFFKAVKAEFQAELQAATQAAESASSSEGEDLDVLNYSVDHSKPAGSIQEQGEGSDGDHEIAASHLAAEGLTPPPPTPAAWAADTDTETETETETESESESETKSGTRSESGSQTMQEQQPSANPAQDTEASPEPQVQVWSQPEPEALAEKKPLATASRRLSGNFLLGESQTLLPKRSLRSSPSPPKPKRRGSKARSQGTRTPTSPTYGGEARSYTDNGSTRAPSDASLSTVKPLNIKPRDPSPERQTPPMQTPQEPGGEVYYTPGLLTERASLKRKYTKHADLISILSTSKPSKSLRSATRTRSRGKTSRKVSTITIQDLMAELATEEVKYLRELRTLVEDVIPVLFQTVLERADDVVRRRSLSGGKPDNYGLRTGFATNPTRPIVDMGISLERLKTVHERMPRKNPNELLTWAMDARRVYEEYLSVWRMGFQDVVVTLAPDYEDEKEFRDHQAEVTRQGLEMLYNEGEKVDVAFLLKRPLVRLKVLAKLFKRINILQPSASTQALTSAFHGVVAMARRKIAEEKARIEDEAAASISVVNVSDIHSLLPRHDVSLDPTKRVRARDSFYMRLHHSSGRVLQRNVELILRDPAGKARPERTEILVCQFGEGEVSDKWLLFAPIPLGAISARTGDAAGEIVVMVRGMDLNSQAELREILVLGSPTAAGFEWVQMLGLIPIPPEGPFTDKPYQMHTLETLTEEGTLSSRWQTPAPAHSSHGPKTPKALSQKSEQETAKNSEKSESAVDVFSFLEPDRGTQRQEPAPTVVELPKTVKPPLKNVSGIEGTNEFKPAERYEVLPPDFAVMPCIVDGYKFLGGHFKAPETKISAGPEPGAQDPLASPPLRYSVSLHTLSDRYSAPSEGRSPSLQRSRRASKPSPSRRNSTISNDSDALTLGPSEPSNYLVPAPANTLSRTRSIHLDDEARSTAAPGKPALRSPFEDIPNLSPDSKPEESESLTPVKKGAKADIPPPVPPHRVPTTSQARDSNSPSRPSVIPSMPSNSSLSSGKSGFNVRRRTSSPLKHEYDPSSPSGSESESEEEEDKEEMNLQLKEKGNNAETADDESVSSGSEESSSEAEESDDAVSICSEEEDGDYPPPMLSIPRRVSKEPSGIISLPRQRPSSLTLASPAPAIQAPTPHAYKFRAWVFTWTTNQWEKLHSNECRIVITSGHIEGFPSASPPSSPGKSTTPVFSLDLNPVTPVRRGTAVDVSIRTPPNSKFSGASLMLRCRSPAECETLYNTINNSRVYPVNYQVPSTLLSSLASSEMGISDASSTTAGGSVKRGWGSWGRSKTYRNGIADSNPGSIISSGPSETSVGSLSSAFSRFRQHNRIFKSPPLSSVASSSSSNAGDSRGGSPSALSMPAVDGNPVFKIRLYRRENASKWRDLGNARLSILKAPNTGQKQPNSLSIGEEKRIIVTNKAGTLVFLDEVLGESSFERVARTGIAVSVLVGEGEENGTGVPGGVGGIGAKSIVYMMQACEAEAAYTFSIVGKLRY</sequence>
<feature type="compositionally biased region" description="Acidic residues" evidence="1">
    <location>
        <begin position="364"/>
        <end position="379"/>
    </location>
</feature>
<organism evidence="5 6">
    <name type="scientific">Tuber aestivum</name>
    <name type="common">summer truffle</name>
    <dbReference type="NCBI Taxonomy" id="59557"/>
    <lineage>
        <taxon>Eukaryota</taxon>
        <taxon>Fungi</taxon>
        <taxon>Dikarya</taxon>
        <taxon>Ascomycota</taxon>
        <taxon>Pezizomycotina</taxon>
        <taxon>Pezizomycetes</taxon>
        <taxon>Pezizales</taxon>
        <taxon>Tuberaceae</taxon>
        <taxon>Tuber</taxon>
    </lineage>
</organism>
<feature type="compositionally biased region" description="Low complexity" evidence="1">
    <location>
        <begin position="1269"/>
        <end position="1286"/>
    </location>
</feature>
<dbReference type="InterPro" id="IPR056223">
    <property type="entry name" value="PH_24"/>
</dbReference>
<dbReference type="Pfam" id="PF24345">
    <property type="entry name" value="PH_24"/>
    <property type="match status" value="1"/>
</dbReference>
<name>A0A292PQ63_9PEZI</name>
<feature type="region of interest" description="Disordered" evidence="1">
    <location>
        <begin position="1130"/>
        <end position="1382"/>
    </location>
</feature>
<feature type="compositionally biased region" description="Basic and acidic residues" evidence="1">
    <location>
        <begin position="1008"/>
        <end position="1021"/>
    </location>
</feature>
<feature type="domain" description="PH" evidence="3">
    <location>
        <begin position="815"/>
        <end position="960"/>
    </location>
</feature>
<feature type="compositionally biased region" description="Acidic residues" evidence="1">
    <location>
        <begin position="1349"/>
        <end position="1370"/>
    </location>
</feature>
<feature type="domain" description="PH" evidence="4">
    <location>
        <begin position="1412"/>
        <end position="1529"/>
    </location>
</feature>
<dbReference type="Proteomes" id="UP001412239">
    <property type="component" value="Unassembled WGS sequence"/>
</dbReference>
<feature type="compositionally biased region" description="Low complexity" evidence="1">
    <location>
        <begin position="294"/>
        <end position="306"/>
    </location>
</feature>
<gene>
    <name evidence="5" type="ORF">GSTUAT00006980001</name>
</gene>
<evidence type="ECO:0008006" key="7">
    <source>
        <dbReference type="Google" id="ProtNLM"/>
    </source>
</evidence>
<evidence type="ECO:0000313" key="5">
    <source>
        <dbReference type="EMBL" id="CUS08921.1"/>
    </source>
</evidence>
<dbReference type="InterPro" id="IPR056416">
    <property type="entry name" value="DH_2_fung"/>
</dbReference>
<protein>
    <recommendedName>
        <fullName evidence="7">DH domain-containing protein</fullName>
    </recommendedName>
</protein>
<feature type="compositionally biased region" description="Polar residues" evidence="1">
    <location>
        <begin position="494"/>
        <end position="512"/>
    </location>
</feature>
<feature type="domain" description="DBL homology" evidence="2">
    <location>
        <begin position="593"/>
        <end position="800"/>
    </location>
</feature>
<dbReference type="Pfam" id="PF24340">
    <property type="entry name" value="DH_2"/>
    <property type="match status" value="1"/>
</dbReference>
<feature type="region of interest" description="Disordered" evidence="1">
    <location>
        <begin position="1611"/>
        <end position="1639"/>
    </location>
</feature>
<evidence type="ECO:0000313" key="6">
    <source>
        <dbReference type="Proteomes" id="UP001412239"/>
    </source>
</evidence>
<feature type="compositionally biased region" description="Low complexity" evidence="1">
    <location>
        <begin position="452"/>
        <end position="461"/>
    </location>
</feature>
<feature type="compositionally biased region" description="Polar residues" evidence="1">
    <location>
        <begin position="477"/>
        <end position="486"/>
    </location>
</feature>
<feature type="compositionally biased region" description="Basic residues" evidence="1">
    <location>
        <begin position="212"/>
        <end position="221"/>
    </location>
</feature>
<feature type="region of interest" description="Disordered" evidence="1">
    <location>
        <begin position="294"/>
        <end position="540"/>
    </location>
</feature>
<dbReference type="InterPro" id="IPR056222">
    <property type="entry name" value="PH_23"/>
</dbReference>
<feature type="region of interest" description="Disordered" evidence="1">
    <location>
        <begin position="979"/>
        <end position="1023"/>
    </location>
</feature>
<evidence type="ECO:0000256" key="1">
    <source>
        <dbReference type="SAM" id="MobiDB-lite"/>
    </source>
</evidence>
<dbReference type="EMBL" id="LN891106">
    <property type="protein sequence ID" value="CUS08921.1"/>
    <property type="molecule type" value="Genomic_DNA"/>
</dbReference>
<proteinExistence type="predicted"/>